<feature type="compositionally biased region" description="Basic and acidic residues" evidence="1">
    <location>
        <begin position="215"/>
        <end position="229"/>
    </location>
</feature>
<protein>
    <submittedName>
        <fullName evidence="2">Uncharacterized protein</fullName>
    </submittedName>
</protein>
<feature type="region of interest" description="Disordered" evidence="1">
    <location>
        <begin position="215"/>
        <end position="243"/>
    </location>
</feature>
<dbReference type="Proteomes" id="UP001189429">
    <property type="component" value="Unassembled WGS sequence"/>
</dbReference>
<feature type="non-terminal residue" evidence="2">
    <location>
        <position position="1"/>
    </location>
</feature>
<reference evidence="2" key="1">
    <citation type="submission" date="2023-10" db="EMBL/GenBank/DDBJ databases">
        <authorList>
            <person name="Chen Y."/>
            <person name="Shah S."/>
            <person name="Dougan E. K."/>
            <person name="Thang M."/>
            <person name="Chan C."/>
        </authorList>
    </citation>
    <scope>NUCLEOTIDE SEQUENCE [LARGE SCALE GENOMIC DNA]</scope>
</reference>
<sequence>SPKRTIAILAQAVVRFLPQGFGATQSCHTAFPPSRAPAGAGGATMLQALPLSQLWETEEAPETLKFSDKVAKTSWWQLSEEEFSSTPRGNEVSKDCMSWARIRTPSPEYRYTSRGSSGLYPLPYPELPPAVQQPCALYPEATTALDVVAREPADSESPSGSAHQLQLRKVLSIGSVGHPYNCGLPCKYSRGSRVCKEAAACPRCHVCLWKRSDERARTTEKRARVRTAEAEPTEQAEQTETSE</sequence>
<proteinExistence type="predicted"/>
<organism evidence="2 3">
    <name type="scientific">Prorocentrum cordatum</name>
    <dbReference type="NCBI Taxonomy" id="2364126"/>
    <lineage>
        <taxon>Eukaryota</taxon>
        <taxon>Sar</taxon>
        <taxon>Alveolata</taxon>
        <taxon>Dinophyceae</taxon>
        <taxon>Prorocentrales</taxon>
        <taxon>Prorocentraceae</taxon>
        <taxon>Prorocentrum</taxon>
    </lineage>
</organism>
<dbReference type="EMBL" id="CAUYUJ010018412">
    <property type="protein sequence ID" value="CAK0883414.1"/>
    <property type="molecule type" value="Genomic_DNA"/>
</dbReference>
<name>A0ABN9WAY9_9DINO</name>
<evidence type="ECO:0000313" key="3">
    <source>
        <dbReference type="Proteomes" id="UP001189429"/>
    </source>
</evidence>
<evidence type="ECO:0000256" key="1">
    <source>
        <dbReference type="SAM" id="MobiDB-lite"/>
    </source>
</evidence>
<gene>
    <name evidence="2" type="ORF">PCOR1329_LOCUS65638</name>
</gene>
<comment type="caution">
    <text evidence="2">The sequence shown here is derived from an EMBL/GenBank/DDBJ whole genome shotgun (WGS) entry which is preliminary data.</text>
</comment>
<keyword evidence="3" id="KW-1185">Reference proteome</keyword>
<accession>A0ABN9WAY9</accession>
<feature type="compositionally biased region" description="Low complexity" evidence="1">
    <location>
        <begin position="233"/>
        <end position="243"/>
    </location>
</feature>
<evidence type="ECO:0000313" key="2">
    <source>
        <dbReference type="EMBL" id="CAK0883414.1"/>
    </source>
</evidence>